<keyword evidence="7" id="KW-0472">Membrane</keyword>
<feature type="compositionally biased region" description="Low complexity" evidence="6">
    <location>
        <begin position="515"/>
        <end position="531"/>
    </location>
</feature>
<keyword evidence="4 5" id="KW-0067">ATP-binding</keyword>
<feature type="compositionally biased region" description="Basic and acidic residues" evidence="6">
    <location>
        <begin position="364"/>
        <end position="513"/>
    </location>
</feature>
<dbReference type="SMART" id="SM00220">
    <property type="entry name" value="S_TKc"/>
    <property type="match status" value="1"/>
</dbReference>
<dbReference type="Pfam" id="PF00069">
    <property type="entry name" value="Pkinase"/>
    <property type="match status" value="1"/>
</dbReference>
<name>A0A401YW86_9ACTN</name>
<dbReference type="Proteomes" id="UP000286931">
    <property type="component" value="Unassembled WGS sequence"/>
</dbReference>
<dbReference type="PANTHER" id="PTHR43289:SF34">
    <property type="entry name" value="SERINE_THREONINE-PROTEIN KINASE YBDM-RELATED"/>
    <property type="match status" value="1"/>
</dbReference>
<dbReference type="CDD" id="cd14014">
    <property type="entry name" value="STKc_PknB_like"/>
    <property type="match status" value="1"/>
</dbReference>
<keyword evidence="7" id="KW-1133">Transmembrane helix</keyword>
<keyword evidence="3 9" id="KW-0418">Kinase</keyword>
<keyword evidence="2 5" id="KW-0547">Nucleotide-binding</keyword>
<evidence type="ECO:0000313" key="9">
    <source>
        <dbReference type="EMBL" id="GCD98841.1"/>
    </source>
</evidence>
<evidence type="ECO:0000256" key="4">
    <source>
        <dbReference type="ARBA" id="ARBA00022840"/>
    </source>
</evidence>
<dbReference type="PROSITE" id="PS00107">
    <property type="entry name" value="PROTEIN_KINASE_ATP"/>
    <property type="match status" value="1"/>
</dbReference>
<comment type="caution">
    <text evidence="9">The sequence shown here is derived from an EMBL/GenBank/DDBJ whole genome shotgun (WGS) entry which is preliminary data.</text>
</comment>
<dbReference type="InterPro" id="IPR000719">
    <property type="entry name" value="Prot_kinase_dom"/>
</dbReference>
<dbReference type="SUPFAM" id="SSF56112">
    <property type="entry name" value="Protein kinase-like (PK-like)"/>
    <property type="match status" value="1"/>
</dbReference>
<feature type="region of interest" description="Disordered" evidence="6">
    <location>
        <begin position="570"/>
        <end position="592"/>
    </location>
</feature>
<feature type="transmembrane region" description="Helical" evidence="7">
    <location>
        <begin position="543"/>
        <end position="565"/>
    </location>
</feature>
<keyword evidence="7" id="KW-0812">Transmembrane</keyword>
<dbReference type="EMBL" id="BIFH01000029">
    <property type="protein sequence ID" value="GCD98841.1"/>
    <property type="molecule type" value="Genomic_DNA"/>
</dbReference>
<dbReference type="PANTHER" id="PTHR43289">
    <property type="entry name" value="MITOGEN-ACTIVATED PROTEIN KINASE KINASE KINASE 20-RELATED"/>
    <property type="match status" value="1"/>
</dbReference>
<evidence type="ECO:0000256" key="7">
    <source>
        <dbReference type="SAM" id="Phobius"/>
    </source>
</evidence>
<evidence type="ECO:0000256" key="6">
    <source>
        <dbReference type="SAM" id="MobiDB-lite"/>
    </source>
</evidence>
<protein>
    <submittedName>
        <fullName evidence="9">Protein kinase</fullName>
    </submittedName>
</protein>
<evidence type="ECO:0000256" key="5">
    <source>
        <dbReference type="PROSITE-ProRule" id="PRU10141"/>
    </source>
</evidence>
<dbReference type="InterPro" id="IPR017441">
    <property type="entry name" value="Protein_kinase_ATP_BS"/>
</dbReference>
<accession>A0A401YW86</accession>
<gene>
    <name evidence="9" type="ORF">EHYA_06552</name>
</gene>
<dbReference type="AlphaFoldDB" id="A0A401YW86"/>
<proteinExistence type="predicted"/>
<feature type="region of interest" description="Disordered" evidence="6">
    <location>
        <begin position="270"/>
        <end position="538"/>
    </location>
</feature>
<dbReference type="RefSeq" id="WP_218043123.1">
    <property type="nucleotide sequence ID" value="NZ_BIFH01000029.1"/>
</dbReference>
<evidence type="ECO:0000256" key="3">
    <source>
        <dbReference type="ARBA" id="ARBA00022777"/>
    </source>
</evidence>
<evidence type="ECO:0000313" key="10">
    <source>
        <dbReference type="Proteomes" id="UP000286931"/>
    </source>
</evidence>
<evidence type="ECO:0000256" key="2">
    <source>
        <dbReference type="ARBA" id="ARBA00022741"/>
    </source>
</evidence>
<dbReference type="PROSITE" id="PS00108">
    <property type="entry name" value="PROTEIN_KINASE_ST"/>
    <property type="match status" value="1"/>
</dbReference>
<organism evidence="9 10">
    <name type="scientific">Embleya hyalina</name>
    <dbReference type="NCBI Taxonomy" id="516124"/>
    <lineage>
        <taxon>Bacteria</taxon>
        <taxon>Bacillati</taxon>
        <taxon>Actinomycetota</taxon>
        <taxon>Actinomycetes</taxon>
        <taxon>Kitasatosporales</taxon>
        <taxon>Streptomycetaceae</taxon>
        <taxon>Embleya</taxon>
    </lineage>
</organism>
<evidence type="ECO:0000256" key="1">
    <source>
        <dbReference type="ARBA" id="ARBA00022679"/>
    </source>
</evidence>
<feature type="domain" description="Protein kinase" evidence="8">
    <location>
        <begin position="17"/>
        <end position="268"/>
    </location>
</feature>
<feature type="binding site" evidence="5">
    <location>
        <position position="45"/>
    </location>
    <ligand>
        <name>ATP</name>
        <dbReference type="ChEBI" id="CHEBI:30616"/>
    </ligand>
</feature>
<keyword evidence="10" id="KW-1185">Reference proteome</keyword>
<dbReference type="Gene3D" id="3.30.200.20">
    <property type="entry name" value="Phosphorylase Kinase, domain 1"/>
    <property type="match status" value="1"/>
</dbReference>
<dbReference type="PROSITE" id="PS50011">
    <property type="entry name" value="PROTEIN_KINASE_DOM"/>
    <property type="match status" value="1"/>
</dbReference>
<feature type="compositionally biased region" description="Basic and acidic residues" evidence="6">
    <location>
        <begin position="305"/>
        <end position="355"/>
    </location>
</feature>
<dbReference type="GO" id="GO:0004674">
    <property type="term" value="F:protein serine/threonine kinase activity"/>
    <property type="evidence" value="ECO:0007669"/>
    <property type="project" value="TreeGrafter"/>
</dbReference>
<reference evidence="9 10" key="1">
    <citation type="submission" date="2018-12" db="EMBL/GenBank/DDBJ databases">
        <title>Draft genome sequence of Embleya hyalina NBRC 13850T.</title>
        <authorList>
            <person name="Komaki H."/>
            <person name="Hosoyama A."/>
            <person name="Kimura A."/>
            <person name="Ichikawa N."/>
            <person name="Tamura T."/>
        </authorList>
    </citation>
    <scope>NUCLEOTIDE SEQUENCE [LARGE SCALE GENOMIC DNA]</scope>
    <source>
        <strain evidence="9 10">NBRC 13850</strain>
    </source>
</reference>
<feature type="compositionally biased region" description="Low complexity" evidence="6">
    <location>
        <begin position="279"/>
        <end position="294"/>
    </location>
</feature>
<dbReference type="InterPro" id="IPR011009">
    <property type="entry name" value="Kinase-like_dom_sf"/>
</dbReference>
<dbReference type="GO" id="GO:0005524">
    <property type="term" value="F:ATP binding"/>
    <property type="evidence" value="ECO:0007669"/>
    <property type="project" value="UniProtKB-UniRule"/>
</dbReference>
<dbReference type="InterPro" id="IPR008271">
    <property type="entry name" value="Ser/Thr_kinase_AS"/>
</dbReference>
<dbReference type="Gene3D" id="1.10.510.10">
    <property type="entry name" value="Transferase(Phosphotransferase) domain 1"/>
    <property type="match status" value="1"/>
</dbReference>
<evidence type="ECO:0000259" key="8">
    <source>
        <dbReference type="PROSITE" id="PS50011"/>
    </source>
</evidence>
<keyword evidence="1" id="KW-0808">Transferase</keyword>
<sequence>MTMVRLRRQDPRIVGSYRLLRRLGAGGMGVVYLGVDRHGTRVALKLIRQELAGNPEFRSRFAREVAAAAMVRGNRTAALVDADAGADRPWLATVYVPGPSLQRRVGERGPMGCLDLARIGSAVADGLVSVHAVGVVHRDVKPSNILLSPDGPQIIDFGIAYADGAGTLTVTGTAVGSPGFLAPEQVRGQTVTPATDIFALGVTLAYAGRGAPPFGSGPVDALLYRVVHEEPDLEGVPEQVVPLIAACLSKDPRMRPTAEQVRERLAAIARRREAERGTPARGTAGAPSTAAPAAMKGGATVAAGPRERDRERERERARREAARREGARRDEDTRAERSAAQRAETGRPESGRAEPGRGSAEGHGAGRAESGRHDGARHEATRPDAARHDARAHGSEGQGADRRGADGARAEHAVRHEPGRGDAGRQEPRQESARHETRPDGGRPDTGRPDAGRGERSEASRGPTAERPDRAERAERAERSDRAERVNHSERSNHPDRPDRTDGKRAGRVDHGPRSRAVASSGPGSGSASATPRRRRPEERRRLLIQQLVVFVVVTAIAAFAIAAFQSDGGDDGPKVPAAADPAPPQAPGPFRIGPAHGSIPIADWSDRTYSDPSVSGATVTLTDGTAVVGSDRVTLGDVVPASLDGAPAVVVVLTRTPGAGGPATHLVELFRFANGAPTTVAALAALADPQAVATRWTVVEGGISRIQSYLDVPDVTTRYVVGPSGVLVPTA</sequence>